<reference evidence="1 2" key="1">
    <citation type="journal article" date="2021" name="Hortic Res">
        <title>High-quality reference genome and annotation aids understanding of berry development for evergreen blueberry (Vaccinium darrowii).</title>
        <authorList>
            <person name="Yu J."/>
            <person name="Hulse-Kemp A.M."/>
            <person name="Babiker E."/>
            <person name="Staton M."/>
        </authorList>
    </citation>
    <scope>NUCLEOTIDE SEQUENCE [LARGE SCALE GENOMIC DNA]</scope>
    <source>
        <strain evidence="2">cv. NJ 8807/NJ 8810</strain>
        <tissue evidence="1">Young leaf</tissue>
    </source>
</reference>
<gene>
    <name evidence="1" type="ORF">Vadar_012828</name>
</gene>
<organism evidence="1 2">
    <name type="scientific">Vaccinium darrowii</name>
    <dbReference type="NCBI Taxonomy" id="229202"/>
    <lineage>
        <taxon>Eukaryota</taxon>
        <taxon>Viridiplantae</taxon>
        <taxon>Streptophyta</taxon>
        <taxon>Embryophyta</taxon>
        <taxon>Tracheophyta</taxon>
        <taxon>Spermatophyta</taxon>
        <taxon>Magnoliopsida</taxon>
        <taxon>eudicotyledons</taxon>
        <taxon>Gunneridae</taxon>
        <taxon>Pentapetalae</taxon>
        <taxon>asterids</taxon>
        <taxon>Ericales</taxon>
        <taxon>Ericaceae</taxon>
        <taxon>Vaccinioideae</taxon>
        <taxon>Vaccinieae</taxon>
        <taxon>Vaccinium</taxon>
    </lineage>
</organism>
<dbReference type="EMBL" id="CM037154">
    <property type="protein sequence ID" value="KAH7860384.1"/>
    <property type="molecule type" value="Genomic_DNA"/>
</dbReference>
<protein>
    <submittedName>
        <fullName evidence="1">Uncharacterized protein</fullName>
    </submittedName>
</protein>
<evidence type="ECO:0000313" key="1">
    <source>
        <dbReference type="EMBL" id="KAH7860384.1"/>
    </source>
</evidence>
<comment type="caution">
    <text evidence="1">The sequence shown here is derived from an EMBL/GenBank/DDBJ whole genome shotgun (WGS) entry which is preliminary data.</text>
</comment>
<sequence>MDLDFGRSEDRISKLSDTLLCYILSFLPTKYVVGTSILSTRWRYLWTTIPDLDFDDSELFHEYADLSDDRLEEVNLRFQHFVNRVLLLSDAPCFQKFHLKGYLEDVDHVDTWISSAIKRGVQDLKLCNWDEVHIRVPHILFTSKTLLVLTLTGVLLNVSRSVCLPSLKILNLDTVKYENGNTMQNLLSSCPVVEELYVQLWIGDTRRLLDISIPTLKRLTLFYHRESYYDEDGDQGFKLVVDIPQLDCLSLIDSVSEDFFLRNLNSLSKASIILGPTSIMANSSDGDGLRVYNLLSGIRNVKFLNVHFSFESDTNGYLLPTFHNLTELTFGGSWNLKLLADLLLCSPNLEVLTLEGNHLNDGATKSWNPPEQVPSCFSSRLKEIRIKGLFSKLGGKGYELLMVEYFLQNASVLMKMTIDYYNPYDCFCGVLAAFRKESRTCQLNLSCLKHCSVEEPNMDGDCL</sequence>
<name>A0ACB7Z3P4_9ERIC</name>
<dbReference type="Proteomes" id="UP000828048">
    <property type="component" value="Chromosome 4"/>
</dbReference>
<evidence type="ECO:0000313" key="2">
    <source>
        <dbReference type="Proteomes" id="UP000828048"/>
    </source>
</evidence>
<accession>A0ACB7Z3P4</accession>
<keyword evidence="2" id="KW-1185">Reference proteome</keyword>
<proteinExistence type="predicted"/>